<proteinExistence type="inferred from homology"/>
<dbReference type="InterPro" id="IPR009695">
    <property type="entry name" value="Diacylglyc_glucosyltr_N"/>
</dbReference>
<keyword evidence="4 7" id="KW-0808">Transferase</keyword>
<keyword evidence="3" id="KW-0328">Glycosyltransferase</keyword>
<evidence type="ECO:0000259" key="5">
    <source>
        <dbReference type="Pfam" id="PF04101"/>
    </source>
</evidence>
<dbReference type="GO" id="GO:0016020">
    <property type="term" value="C:membrane"/>
    <property type="evidence" value="ECO:0007669"/>
    <property type="project" value="UniProtKB-SubCell"/>
</dbReference>
<evidence type="ECO:0000259" key="6">
    <source>
        <dbReference type="Pfam" id="PF06925"/>
    </source>
</evidence>
<protein>
    <submittedName>
        <fullName evidence="7">Processive 1,2-diacylglycerol beta-glucosyltransferase</fullName>
    </submittedName>
</protein>
<dbReference type="Gene3D" id="3.40.50.2000">
    <property type="entry name" value="Glycogen Phosphorylase B"/>
    <property type="match status" value="1"/>
</dbReference>
<dbReference type="EMBL" id="FOIF01000074">
    <property type="protein sequence ID" value="SET18783.1"/>
    <property type="molecule type" value="Genomic_DNA"/>
</dbReference>
<dbReference type="InterPro" id="IPR007235">
    <property type="entry name" value="Glyco_trans_28_C"/>
</dbReference>
<evidence type="ECO:0000256" key="1">
    <source>
        <dbReference type="ARBA" id="ARBA00004370"/>
    </source>
</evidence>
<sequence>MGKIVLLSEPFGSGHTRAAESLAKGLKELDVELTPIVLEPGLKSYPRLFKNICNLYNSILRHSPNLWGYTYESQREKDLGKIYAGLFKLQEWLKSSYVDLLLDAVEGSTIVVCTHPLPLQGMAYLKRMGWEGKLAAFITDYDFHWAWFNPAVDKYFFSGELNIKSIPFNLTEKLVPVPIPVDTDFWNPLPKDIAKEKLMLKGEEVVLVMGGGWGLGIDFKLIEQLIKLEGNDKREIIIITGINKKLHDKFQKYVQQYKLDNITIKGFVKNIQDYMCASDLLITKPGALTCAEALTLGLPTILINPIPGQEQRNCQYLSNKYPTMKYLDDYSQLPFYIQSLRNPLFTPTDPTLASKELLKFIKVG</sequence>
<dbReference type="InterPro" id="IPR050519">
    <property type="entry name" value="Glycosyltransf_28_UgtP"/>
</dbReference>
<evidence type="ECO:0000256" key="3">
    <source>
        <dbReference type="ARBA" id="ARBA00022676"/>
    </source>
</evidence>
<gene>
    <name evidence="7" type="ORF">SAMN03080614_10742</name>
</gene>
<evidence type="ECO:0000256" key="4">
    <source>
        <dbReference type="ARBA" id="ARBA00022679"/>
    </source>
</evidence>
<dbReference type="OrthoDB" id="9815663at2"/>
<dbReference type="Proteomes" id="UP000243819">
    <property type="component" value="Unassembled WGS sequence"/>
</dbReference>
<feature type="domain" description="Diacylglycerol glucosyltransferase N-terminal" evidence="6">
    <location>
        <begin position="15"/>
        <end position="158"/>
    </location>
</feature>
<name>A0A1I0CII5_9FIRM</name>
<dbReference type="SUPFAM" id="SSF53756">
    <property type="entry name" value="UDP-Glycosyltransferase/glycogen phosphorylase"/>
    <property type="match status" value="1"/>
</dbReference>
<dbReference type="STRING" id="1120990.SAMN03080614_10742"/>
<evidence type="ECO:0000313" key="7">
    <source>
        <dbReference type="EMBL" id="SET18783.1"/>
    </source>
</evidence>
<keyword evidence="8" id="KW-1185">Reference proteome</keyword>
<evidence type="ECO:0000313" key="8">
    <source>
        <dbReference type="Proteomes" id="UP000243819"/>
    </source>
</evidence>
<dbReference type="RefSeq" id="WP_091351501.1">
    <property type="nucleotide sequence ID" value="NZ_FOIF01000074.1"/>
</dbReference>
<dbReference type="PANTHER" id="PTHR43025">
    <property type="entry name" value="MONOGALACTOSYLDIACYLGLYCEROL SYNTHASE"/>
    <property type="match status" value="1"/>
</dbReference>
<accession>A0A1I0CII5</accession>
<feature type="domain" description="Glycosyl transferase family 28 C-terminal" evidence="5">
    <location>
        <begin position="205"/>
        <end position="331"/>
    </location>
</feature>
<comment type="similarity">
    <text evidence="2">Belongs to the glycosyltransferase 28 family.</text>
</comment>
<dbReference type="GO" id="GO:0016758">
    <property type="term" value="F:hexosyltransferase activity"/>
    <property type="evidence" value="ECO:0007669"/>
    <property type="project" value="InterPro"/>
</dbReference>
<dbReference type="AlphaFoldDB" id="A0A1I0CII5"/>
<comment type="subcellular location">
    <subcellularLocation>
        <location evidence="1">Membrane</location>
    </subcellularLocation>
</comment>
<organism evidence="7 8">
    <name type="scientific">Anaerobranca gottschalkii DSM 13577</name>
    <dbReference type="NCBI Taxonomy" id="1120990"/>
    <lineage>
        <taxon>Bacteria</taxon>
        <taxon>Bacillati</taxon>
        <taxon>Bacillota</taxon>
        <taxon>Clostridia</taxon>
        <taxon>Eubacteriales</taxon>
        <taxon>Proteinivoracaceae</taxon>
        <taxon>Anaerobranca</taxon>
    </lineage>
</organism>
<dbReference type="PANTHER" id="PTHR43025:SF3">
    <property type="entry name" value="MONOGALACTOSYLDIACYLGLYCEROL SYNTHASE 1, CHLOROPLASTIC"/>
    <property type="match status" value="1"/>
</dbReference>
<dbReference type="GO" id="GO:0009247">
    <property type="term" value="P:glycolipid biosynthetic process"/>
    <property type="evidence" value="ECO:0007669"/>
    <property type="project" value="InterPro"/>
</dbReference>
<dbReference type="Pfam" id="PF04101">
    <property type="entry name" value="Glyco_tran_28_C"/>
    <property type="match status" value="1"/>
</dbReference>
<reference evidence="8" key="1">
    <citation type="submission" date="2016-10" db="EMBL/GenBank/DDBJ databases">
        <authorList>
            <person name="Varghese N."/>
            <person name="Submissions S."/>
        </authorList>
    </citation>
    <scope>NUCLEOTIDE SEQUENCE [LARGE SCALE GENOMIC DNA]</scope>
    <source>
        <strain evidence="8">DSM 13577</strain>
    </source>
</reference>
<dbReference type="Pfam" id="PF06925">
    <property type="entry name" value="MGDG_synth"/>
    <property type="match status" value="1"/>
</dbReference>
<evidence type="ECO:0000256" key="2">
    <source>
        <dbReference type="ARBA" id="ARBA00006962"/>
    </source>
</evidence>